<proteinExistence type="predicted"/>
<dbReference type="AlphaFoldDB" id="A0A4Y8MG81"/>
<sequence>MRLIIEARVEGGEARATDATIVAVVERKDRSLADLGLALAEGRALLAEVQSFLVQDQTAGWMKSQMACHRCGSMLAHKDARSIVLRTVFGKVDVPSPRLRACNCGQRKGNRAAL</sequence>
<reference evidence="1 2" key="1">
    <citation type="submission" date="2019-03" db="EMBL/GenBank/DDBJ databases">
        <title>Complete Genome Sequence of Paraburkholderia dipogonis ICMP 19430T, a Nitrogen-fixing Symbiont of the South African Invasive Legume Dipogon lignosus in New Zealand.</title>
        <authorList>
            <person name="De Meyer S.E."/>
        </authorList>
    </citation>
    <scope>NUCLEOTIDE SEQUENCE [LARGE SCALE GENOMIC DNA]</scope>
    <source>
        <strain evidence="1 2">ICMP 19430</strain>
    </source>
</reference>
<gene>
    <name evidence="1" type="ORF">E2553_42685</name>
</gene>
<evidence type="ECO:0000313" key="2">
    <source>
        <dbReference type="Proteomes" id="UP000297385"/>
    </source>
</evidence>
<dbReference type="EMBL" id="SNVI01000008">
    <property type="protein sequence ID" value="TFE36462.1"/>
    <property type="molecule type" value="Genomic_DNA"/>
</dbReference>
<name>A0A4Y8MG81_9BURK</name>
<evidence type="ECO:0000313" key="1">
    <source>
        <dbReference type="EMBL" id="TFE36462.1"/>
    </source>
</evidence>
<organism evidence="1 2">
    <name type="scientific">Paraburkholderia dipogonis</name>
    <dbReference type="NCBI Taxonomy" id="1211383"/>
    <lineage>
        <taxon>Bacteria</taxon>
        <taxon>Pseudomonadati</taxon>
        <taxon>Pseudomonadota</taxon>
        <taxon>Betaproteobacteria</taxon>
        <taxon>Burkholderiales</taxon>
        <taxon>Burkholderiaceae</taxon>
        <taxon>Paraburkholderia</taxon>
    </lineage>
</organism>
<comment type="caution">
    <text evidence="1">The sequence shown here is derived from an EMBL/GenBank/DDBJ whole genome shotgun (WGS) entry which is preliminary data.</text>
</comment>
<accession>A0A4Y8MG81</accession>
<dbReference type="Proteomes" id="UP000297385">
    <property type="component" value="Unassembled WGS sequence"/>
</dbReference>
<protein>
    <submittedName>
        <fullName evidence="1">Uncharacterized protein</fullName>
    </submittedName>
</protein>
<dbReference type="RefSeq" id="WP_134466567.1">
    <property type="nucleotide sequence ID" value="NZ_SNVI01000008.1"/>
</dbReference>